<reference evidence="1 2" key="1">
    <citation type="submission" date="2017-02" db="EMBL/GenBank/DDBJ databases">
        <title>Draft genome of Saccharomonospora sp. 154.</title>
        <authorList>
            <person name="Alonso-Carmona G.S."/>
            <person name="De La Haba R."/>
            <person name="Vera-Gargallo B."/>
            <person name="Sandoval-Trujillo A.H."/>
            <person name="Ramirez-Duran N."/>
            <person name="Ventosa A."/>
        </authorList>
    </citation>
    <scope>NUCLEOTIDE SEQUENCE [LARGE SCALE GENOMIC DNA]</scope>
    <source>
        <strain evidence="1 2">LRS4.154</strain>
    </source>
</reference>
<name>A0A1V9AC24_SACPI</name>
<comment type="caution">
    <text evidence="1">The sequence shown here is derived from an EMBL/GenBank/DDBJ whole genome shotgun (WGS) entry which is preliminary data.</text>
</comment>
<accession>A0A1V9AC24</accession>
<dbReference type="EMBL" id="MWIH01000002">
    <property type="protein sequence ID" value="OQO94630.1"/>
    <property type="molecule type" value="Genomic_DNA"/>
</dbReference>
<sequence>MTTAPGGAVLVDGVDVGRVVAAVRNCPGVAGLTGGVAGPARPPVVSYVPGGTVEGVRVDRDRVTVQIVAEWGVPLPALGGRVREAVVPHVRGRRVDVAVADLVAPEEG</sequence>
<evidence type="ECO:0000313" key="2">
    <source>
        <dbReference type="Proteomes" id="UP000192591"/>
    </source>
</evidence>
<dbReference type="RefSeq" id="WP_081190076.1">
    <property type="nucleotide sequence ID" value="NZ_MWIH01000002.1"/>
</dbReference>
<gene>
    <name evidence="1" type="ORF">B1813_00505</name>
</gene>
<evidence type="ECO:0000313" key="1">
    <source>
        <dbReference type="EMBL" id="OQO94630.1"/>
    </source>
</evidence>
<evidence type="ECO:0008006" key="3">
    <source>
        <dbReference type="Google" id="ProtNLM"/>
    </source>
</evidence>
<dbReference type="STRING" id="1962155.B1813_00505"/>
<proteinExistence type="predicted"/>
<protein>
    <recommendedName>
        <fullName evidence="3">Asp23/Gls24 family envelope stress response protein</fullName>
    </recommendedName>
</protein>
<organism evidence="1 2">
    <name type="scientific">Saccharomonospora piscinae</name>
    <dbReference type="NCBI Taxonomy" id="687388"/>
    <lineage>
        <taxon>Bacteria</taxon>
        <taxon>Bacillati</taxon>
        <taxon>Actinomycetota</taxon>
        <taxon>Actinomycetes</taxon>
        <taxon>Pseudonocardiales</taxon>
        <taxon>Pseudonocardiaceae</taxon>
        <taxon>Saccharomonospora</taxon>
    </lineage>
</organism>
<dbReference type="Proteomes" id="UP000192591">
    <property type="component" value="Unassembled WGS sequence"/>
</dbReference>
<keyword evidence="2" id="KW-1185">Reference proteome</keyword>
<dbReference type="AlphaFoldDB" id="A0A1V9AC24"/>